<accession>A0ABZ1WEJ6</accession>
<evidence type="ECO:0000313" key="1">
    <source>
        <dbReference type="EMBL" id="WUS59100.1"/>
    </source>
</evidence>
<dbReference type="Proteomes" id="UP001432014">
    <property type="component" value="Chromosome"/>
</dbReference>
<gene>
    <name evidence="1" type="ORF">OG469_28505</name>
</gene>
<reference evidence="1 2" key="1">
    <citation type="submission" date="2022-10" db="EMBL/GenBank/DDBJ databases">
        <title>The complete genomes of actinobacterial strains from the NBC collection.</title>
        <authorList>
            <person name="Joergensen T.S."/>
            <person name="Alvarez Arevalo M."/>
            <person name="Sterndorff E.B."/>
            <person name="Faurdal D."/>
            <person name="Vuksanovic O."/>
            <person name="Mourched A.-S."/>
            <person name="Charusanti P."/>
            <person name="Shaw S."/>
            <person name="Blin K."/>
            <person name="Weber T."/>
        </authorList>
    </citation>
    <scope>NUCLEOTIDE SEQUENCE [LARGE SCALE GENOMIC DNA]</scope>
    <source>
        <strain evidence="1 2">NBC_01247</strain>
    </source>
</reference>
<evidence type="ECO:0008006" key="3">
    <source>
        <dbReference type="Google" id="ProtNLM"/>
    </source>
</evidence>
<keyword evidence="2" id="KW-1185">Reference proteome</keyword>
<protein>
    <recommendedName>
        <fullName evidence="3">PknH-like extracellular domain-containing protein</fullName>
    </recommendedName>
</protein>
<proteinExistence type="predicted"/>
<organism evidence="1 2">
    <name type="scientific">Kitasatospora herbaricolor</name>
    <dbReference type="NCBI Taxonomy" id="68217"/>
    <lineage>
        <taxon>Bacteria</taxon>
        <taxon>Bacillati</taxon>
        <taxon>Actinomycetota</taxon>
        <taxon>Actinomycetes</taxon>
        <taxon>Kitasatosporales</taxon>
        <taxon>Streptomycetaceae</taxon>
        <taxon>Kitasatospora</taxon>
    </lineage>
</organism>
<dbReference type="RefSeq" id="WP_329494765.1">
    <property type="nucleotide sequence ID" value="NZ_CP108460.1"/>
</dbReference>
<dbReference type="EMBL" id="CP108482">
    <property type="protein sequence ID" value="WUS59100.1"/>
    <property type="molecule type" value="Genomic_DNA"/>
</dbReference>
<evidence type="ECO:0000313" key="2">
    <source>
        <dbReference type="Proteomes" id="UP001432014"/>
    </source>
</evidence>
<sequence length="254" mass="27008">MALPMGSYMENYSQRRTISAAVGHLTHECMARFGFSYDPPATDGSPASVYDDTNMARRYGITDRELAAKFGYGLGDDSYTPPPGPRMTDAEIAVFSGHVALKPGAAAAAPTYNGIPVPKDGCRRESLDKVGGMLDTGLPGRLDSQSLETSQGDPAVQDALHQWSACMAGRGYTVDIPYNADRLAPGSGAQGASSAQLTVALADIDCKEKTDLVGIWFRTETKVQNQLIEQNQLALSEVRDRISAAVRAATTVTG</sequence>
<name>A0ABZ1WEJ6_9ACTN</name>